<dbReference type="GO" id="GO:0005829">
    <property type="term" value="C:cytosol"/>
    <property type="evidence" value="ECO:0007669"/>
    <property type="project" value="TreeGrafter"/>
</dbReference>
<evidence type="ECO:0000313" key="3">
    <source>
        <dbReference type="Proteomes" id="UP000238180"/>
    </source>
</evidence>
<dbReference type="GO" id="GO:0004252">
    <property type="term" value="F:serine-type endopeptidase activity"/>
    <property type="evidence" value="ECO:0007669"/>
    <property type="project" value="InterPro"/>
</dbReference>
<organism evidence="2 3">
    <name type="scientific">Flavobacterium columnare</name>
    <dbReference type="NCBI Taxonomy" id="996"/>
    <lineage>
        <taxon>Bacteria</taxon>
        <taxon>Pseudomonadati</taxon>
        <taxon>Bacteroidota</taxon>
        <taxon>Flavobacteriia</taxon>
        <taxon>Flavobacteriales</taxon>
        <taxon>Flavobacteriaceae</taxon>
        <taxon>Flavobacterium</taxon>
    </lineage>
</organism>
<dbReference type="PANTHER" id="PTHR42881:SF2">
    <property type="entry name" value="PROLYL ENDOPEPTIDASE"/>
    <property type="match status" value="1"/>
</dbReference>
<accession>A0A2N9PC62</accession>
<evidence type="ECO:0000313" key="2">
    <source>
        <dbReference type="EMBL" id="SPE77936.1"/>
    </source>
</evidence>
<dbReference type="RefSeq" id="WP_105196529.1">
    <property type="nucleotide sequence ID" value="NZ_OLKH01000106.1"/>
</dbReference>
<dbReference type="GO" id="GO:0070012">
    <property type="term" value="F:oligopeptidase activity"/>
    <property type="evidence" value="ECO:0007669"/>
    <property type="project" value="TreeGrafter"/>
</dbReference>
<dbReference type="Gene3D" id="2.130.10.120">
    <property type="entry name" value="Prolyl oligopeptidase, N-terminal domain"/>
    <property type="match status" value="1"/>
</dbReference>
<proteinExistence type="predicted"/>
<dbReference type="EMBL" id="OLKH01000106">
    <property type="protein sequence ID" value="SPE77936.1"/>
    <property type="molecule type" value="Genomic_DNA"/>
</dbReference>
<dbReference type="Pfam" id="PF02897">
    <property type="entry name" value="Peptidase_S9_N"/>
    <property type="match status" value="1"/>
</dbReference>
<evidence type="ECO:0000259" key="1">
    <source>
        <dbReference type="Pfam" id="PF02897"/>
    </source>
</evidence>
<dbReference type="InterPro" id="IPR023302">
    <property type="entry name" value="Pept_S9A_N"/>
</dbReference>
<dbReference type="Gene3D" id="3.40.50.1820">
    <property type="entry name" value="alpha/beta hydrolase"/>
    <property type="match status" value="1"/>
</dbReference>
<sequence length="177" mass="20782">MRNTFLILNLFLFSFSFSQQLNLNKSPYSEKKYGITIQDDYRFIENLQDTIVQNWFKTNGNYTNEVLSSITGKEKLISQLKEFNNRKAININLLCYSLNGTAFYLKKSEKEKKSKLYHKIATNDKEVLLFDPDTYSVKEDYTIAYAIPSWDEHYIAINLVKKGEEIGDIIIFDIQKK</sequence>
<protein>
    <recommendedName>
        <fullName evidence="1">Peptidase S9A N-terminal domain-containing protein</fullName>
    </recommendedName>
</protein>
<dbReference type="AlphaFoldDB" id="A0A2N9PC62"/>
<dbReference type="InterPro" id="IPR051167">
    <property type="entry name" value="Prolyl_oligopep/macrocyclase"/>
</dbReference>
<reference evidence="2 3" key="1">
    <citation type="submission" date="2018-02" db="EMBL/GenBank/DDBJ databases">
        <authorList>
            <person name="Cohen D.B."/>
            <person name="Kent A.D."/>
        </authorList>
    </citation>
    <scope>NUCLEOTIDE SEQUENCE [LARGE SCALE GENOMIC DNA]</scope>
    <source>
        <strain evidence="2">CIP109753</strain>
    </source>
</reference>
<dbReference type="SUPFAM" id="SSF50993">
    <property type="entry name" value="Peptidase/esterase 'gauge' domain"/>
    <property type="match status" value="1"/>
</dbReference>
<dbReference type="PANTHER" id="PTHR42881">
    <property type="entry name" value="PROLYL ENDOPEPTIDASE"/>
    <property type="match status" value="1"/>
</dbReference>
<feature type="domain" description="Peptidase S9A N-terminal" evidence="1">
    <location>
        <begin position="31"/>
        <end position="176"/>
    </location>
</feature>
<gene>
    <name evidence="2" type="ORF">FLACOL_01950</name>
</gene>
<dbReference type="Proteomes" id="UP000238180">
    <property type="component" value="Unassembled WGS sequence"/>
</dbReference>
<name>A0A2N9PC62_9FLAO</name>
<dbReference type="InterPro" id="IPR029058">
    <property type="entry name" value="AB_hydrolase_fold"/>
</dbReference>